<organism evidence="5 6">
    <name type="scientific">Occallatibacter riparius</name>
    <dbReference type="NCBI Taxonomy" id="1002689"/>
    <lineage>
        <taxon>Bacteria</taxon>
        <taxon>Pseudomonadati</taxon>
        <taxon>Acidobacteriota</taxon>
        <taxon>Terriglobia</taxon>
        <taxon>Terriglobales</taxon>
        <taxon>Acidobacteriaceae</taxon>
        <taxon>Occallatibacter</taxon>
    </lineage>
</organism>
<gene>
    <name evidence="5" type="ORF">MOP44_07120</name>
</gene>
<evidence type="ECO:0000256" key="2">
    <source>
        <dbReference type="RuleBase" id="RU000393"/>
    </source>
</evidence>
<comment type="cofactor">
    <cofactor evidence="2">
        <name>Cu cation</name>
        <dbReference type="ChEBI" id="CHEBI:23378"/>
    </cofactor>
    <text evidence="2">Binds 1 copper ion per subunit.</text>
</comment>
<dbReference type="Gene3D" id="2.60.40.200">
    <property type="entry name" value="Superoxide dismutase, copper/zinc binding domain"/>
    <property type="match status" value="1"/>
</dbReference>
<dbReference type="GO" id="GO:0005507">
    <property type="term" value="F:copper ion binding"/>
    <property type="evidence" value="ECO:0007669"/>
    <property type="project" value="InterPro"/>
</dbReference>
<dbReference type="KEGG" id="orp:MOP44_07120"/>
<comment type="cofactor">
    <cofactor evidence="2">
        <name>Zn(2+)</name>
        <dbReference type="ChEBI" id="CHEBI:29105"/>
    </cofactor>
    <text evidence="2">Binds 1 zinc ion per subunit.</text>
</comment>
<keyword evidence="2" id="KW-0479">Metal-binding</keyword>
<reference evidence="5" key="1">
    <citation type="submission" date="2021-04" db="EMBL/GenBank/DDBJ databases">
        <title>Phylogenetic analysis of Acidobacteriaceae.</title>
        <authorList>
            <person name="Qiu L."/>
            <person name="Zhang Q."/>
        </authorList>
    </citation>
    <scope>NUCLEOTIDE SEQUENCE</scope>
    <source>
        <strain evidence="5">DSM 25168</strain>
    </source>
</reference>
<dbReference type="CDD" id="cd00305">
    <property type="entry name" value="Cu-Zn_Superoxide_Dismutase"/>
    <property type="match status" value="1"/>
</dbReference>
<dbReference type="InterPro" id="IPR001424">
    <property type="entry name" value="SOD_Cu_Zn_dom"/>
</dbReference>
<keyword evidence="3" id="KW-0732">Signal</keyword>
<dbReference type="PROSITE" id="PS00332">
    <property type="entry name" value="SOD_CU_ZN_2"/>
    <property type="match status" value="1"/>
</dbReference>
<evidence type="ECO:0000259" key="4">
    <source>
        <dbReference type="Pfam" id="PF00080"/>
    </source>
</evidence>
<dbReference type="EMBL" id="CP093313">
    <property type="protein sequence ID" value="UWZ85708.1"/>
    <property type="molecule type" value="Genomic_DNA"/>
</dbReference>
<feature type="domain" description="Superoxide dismutase copper/zinc binding" evidence="4">
    <location>
        <begin position="43"/>
        <end position="175"/>
    </location>
</feature>
<protein>
    <recommendedName>
        <fullName evidence="2">Superoxide dismutase [Cu-Zn]</fullName>
        <ecNumber evidence="2">1.15.1.1</ecNumber>
    </recommendedName>
</protein>
<comment type="function">
    <text evidence="2">Destroys radicals which are normally produced within the cells and which are toxic to biological systems.</text>
</comment>
<keyword evidence="2" id="KW-0186">Copper</keyword>
<dbReference type="SUPFAM" id="SSF49329">
    <property type="entry name" value="Cu,Zn superoxide dismutase-like"/>
    <property type="match status" value="1"/>
</dbReference>
<feature type="chain" id="PRO_5039940468" description="Superoxide dismutase [Cu-Zn]" evidence="3">
    <location>
        <begin position="25"/>
        <end position="177"/>
    </location>
</feature>
<dbReference type="AlphaFoldDB" id="A0A9J7BS49"/>
<proteinExistence type="inferred from homology"/>
<dbReference type="EC" id="1.15.1.1" evidence="2"/>
<evidence type="ECO:0000313" key="5">
    <source>
        <dbReference type="EMBL" id="UWZ85708.1"/>
    </source>
</evidence>
<comment type="catalytic activity">
    <reaction evidence="2">
        <text>2 superoxide + 2 H(+) = H2O2 + O2</text>
        <dbReference type="Rhea" id="RHEA:20696"/>
        <dbReference type="ChEBI" id="CHEBI:15378"/>
        <dbReference type="ChEBI" id="CHEBI:15379"/>
        <dbReference type="ChEBI" id="CHEBI:16240"/>
        <dbReference type="ChEBI" id="CHEBI:18421"/>
        <dbReference type="EC" id="1.15.1.1"/>
    </reaction>
</comment>
<dbReference type="InterPro" id="IPR018152">
    <property type="entry name" value="SOD_Cu/Zn_BS"/>
</dbReference>
<dbReference type="RefSeq" id="WP_260795300.1">
    <property type="nucleotide sequence ID" value="NZ_CP093313.1"/>
</dbReference>
<keyword evidence="2" id="KW-0862">Zinc</keyword>
<dbReference type="Pfam" id="PF00080">
    <property type="entry name" value="Sod_Cu"/>
    <property type="match status" value="1"/>
</dbReference>
<dbReference type="Proteomes" id="UP001059380">
    <property type="component" value="Chromosome"/>
</dbReference>
<feature type="signal peptide" evidence="3">
    <location>
        <begin position="1"/>
        <end position="24"/>
    </location>
</feature>
<keyword evidence="2" id="KW-0560">Oxidoreductase</keyword>
<evidence type="ECO:0000256" key="1">
    <source>
        <dbReference type="ARBA" id="ARBA00010457"/>
    </source>
</evidence>
<dbReference type="InterPro" id="IPR024134">
    <property type="entry name" value="SOD_Cu/Zn_/chaperone"/>
</dbReference>
<sequence>MHSRTAQLLCGLFCVSLAVSVANAAAPKSAHADIVNAQGTKVGTAKISTSGSGVKIFVKVSNLTPGDHGIHIHNVGKCDAPDFKTAGPHFNPTSAHHGINNTQDPKPHLGDLANLTVKQDGSGSASFTVNGITLADGTNSLFHDGGTALVIHAKADDMMSDPSGNSGDRIACGVIMK</sequence>
<dbReference type="InterPro" id="IPR036423">
    <property type="entry name" value="SOD-like_Cu/Zn_dom_sf"/>
</dbReference>
<evidence type="ECO:0000313" key="6">
    <source>
        <dbReference type="Proteomes" id="UP001059380"/>
    </source>
</evidence>
<name>A0A9J7BS49_9BACT</name>
<evidence type="ECO:0000256" key="3">
    <source>
        <dbReference type="SAM" id="SignalP"/>
    </source>
</evidence>
<keyword evidence="6" id="KW-1185">Reference proteome</keyword>
<comment type="similarity">
    <text evidence="1 2">Belongs to the Cu-Zn superoxide dismutase family.</text>
</comment>
<dbReference type="GO" id="GO:0004784">
    <property type="term" value="F:superoxide dismutase activity"/>
    <property type="evidence" value="ECO:0007669"/>
    <property type="project" value="UniProtKB-EC"/>
</dbReference>
<accession>A0A9J7BS49</accession>
<dbReference type="PANTHER" id="PTHR10003">
    <property type="entry name" value="SUPEROXIDE DISMUTASE CU-ZN -RELATED"/>
    <property type="match status" value="1"/>
</dbReference>